<name>A0A821WFB2_9NEOP</name>
<sequence>MATRCGEDGEPVGGSARARAAGGGDVPIGKLRNSCARAAIFCGNVTSVGASVQRAGSWTLSGAVAGIPVDNAQYPLVALSLRSMGDDSQFIKCRSFHSRRGAMLHGPFTRDPRVFEYSCLHR</sequence>
<dbReference type="Proteomes" id="UP000663880">
    <property type="component" value="Unassembled WGS sequence"/>
</dbReference>
<evidence type="ECO:0000313" key="2">
    <source>
        <dbReference type="EMBL" id="CAF4925066.1"/>
    </source>
</evidence>
<gene>
    <name evidence="2" type="ORF">PMACD_LOCUS13379</name>
</gene>
<organism evidence="2 3">
    <name type="scientific">Pieris macdunnoughi</name>
    <dbReference type="NCBI Taxonomy" id="345717"/>
    <lineage>
        <taxon>Eukaryota</taxon>
        <taxon>Metazoa</taxon>
        <taxon>Ecdysozoa</taxon>
        <taxon>Arthropoda</taxon>
        <taxon>Hexapoda</taxon>
        <taxon>Insecta</taxon>
        <taxon>Pterygota</taxon>
        <taxon>Neoptera</taxon>
        <taxon>Endopterygota</taxon>
        <taxon>Lepidoptera</taxon>
        <taxon>Glossata</taxon>
        <taxon>Ditrysia</taxon>
        <taxon>Papilionoidea</taxon>
        <taxon>Pieridae</taxon>
        <taxon>Pierinae</taxon>
        <taxon>Pieris</taxon>
    </lineage>
</organism>
<dbReference type="EMBL" id="CAJOBZ010000061">
    <property type="protein sequence ID" value="CAF4925066.1"/>
    <property type="molecule type" value="Genomic_DNA"/>
</dbReference>
<accession>A0A821WFB2</accession>
<keyword evidence="3" id="KW-1185">Reference proteome</keyword>
<comment type="caution">
    <text evidence="2">The sequence shown here is derived from an EMBL/GenBank/DDBJ whole genome shotgun (WGS) entry which is preliminary data.</text>
</comment>
<dbReference type="AlphaFoldDB" id="A0A821WFB2"/>
<reference evidence="2" key="1">
    <citation type="submission" date="2021-02" db="EMBL/GenBank/DDBJ databases">
        <authorList>
            <person name="Steward A R."/>
        </authorList>
    </citation>
    <scope>NUCLEOTIDE SEQUENCE</scope>
</reference>
<proteinExistence type="predicted"/>
<evidence type="ECO:0000313" key="3">
    <source>
        <dbReference type="Proteomes" id="UP000663880"/>
    </source>
</evidence>
<protein>
    <submittedName>
        <fullName evidence="2">Uncharacterized protein</fullName>
    </submittedName>
</protein>
<feature type="region of interest" description="Disordered" evidence="1">
    <location>
        <begin position="1"/>
        <end position="26"/>
    </location>
</feature>
<evidence type="ECO:0000256" key="1">
    <source>
        <dbReference type="SAM" id="MobiDB-lite"/>
    </source>
</evidence>
<dbReference type="OrthoDB" id="7416269at2759"/>